<dbReference type="AlphaFoldDB" id="A0A2N5U766"/>
<gene>
    <name evidence="2" type="ORF">PCANC_16454</name>
</gene>
<name>A0A2N5U766_9BASI</name>
<feature type="region of interest" description="Disordered" evidence="1">
    <location>
        <begin position="1"/>
        <end position="35"/>
    </location>
</feature>
<comment type="caution">
    <text evidence="2">The sequence shown here is derived from an EMBL/GenBank/DDBJ whole genome shotgun (WGS) entry which is preliminary data.</text>
</comment>
<reference evidence="2 3" key="1">
    <citation type="submission" date="2017-11" db="EMBL/GenBank/DDBJ databases">
        <title>De novo assembly and phasing of dikaryotic genomes from two isolates of Puccinia coronata f. sp. avenae, the causal agent of oat crown rust.</title>
        <authorList>
            <person name="Miller M.E."/>
            <person name="Zhang Y."/>
            <person name="Omidvar V."/>
            <person name="Sperschneider J."/>
            <person name="Schwessinger B."/>
            <person name="Raley C."/>
            <person name="Palmer J.M."/>
            <person name="Garnica D."/>
            <person name="Upadhyaya N."/>
            <person name="Rathjen J."/>
            <person name="Taylor J.M."/>
            <person name="Park R.F."/>
            <person name="Dodds P.N."/>
            <person name="Hirsch C.D."/>
            <person name="Kianian S.F."/>
            <person name="Figueroa M."/>
        </authorList>
    </citation>
    <scope>NUCLEOTIDE SEQUENCE [LARGE SCALE GENOMIC DNA]</scope>
    <source>
        <strain evidence="2">12NC29</strain>
    </source>
</reference>
<organism evidence="2 3">
    <name type="scientific">Puccinia coronata f. sp. avenae</name>
    <dbReference type="NCBI Taxonomy" id="200324"/>
    <lineage>
        <taxon>Eukaryota</taxon>
        <taxon>Fungi</taxon>
        <taxon>Dikarya</taxon>
        <taxon>Basidiomycota</taxon>
        <taxon>Pucciniomycotina</taxon>
        <taxon>Pucciniomycetes</taxon>
        <taxon>Pucciniales</taxon>
        <taxon>Pucciniaceae</taxon>
        <taxon>Puccinia</taxon>
    </lineage>
</organism>
<dbReference type="EMBL" id="PGCJ01000298">
    <property type="protein sequence ID" value="PLW33508.1"/>
    <property type="molecule type" value="Genomic_DNA"/>
</dbReference>
<feature type="compositionally biased region" description="Polar residues" evidence="1">
    <location>
        <begin position="1"/>
        <end position="10"/>
    </location>
</feature>
<dbReference type="Proteomes" id="UP000235388">
    <property type="component" value="Unassembled WGS sequence"/>
</dbReference>
<keyword evidence="3" id="KW-1185">Reference proteome</keyword>
<proteinExistence type="predicted"/>
<accession>A0A2N5U766</accession>
<evidence type="ECO:0000313" key="2">
    <source>
        <dbReference type="EMBL" id="PLW33508.1"/>
    </source>
</evidence>
<sequence>MRPPTDSKSMSRGIAGSVAQGAACSPEDKLSSADRYTVPAGRGRFHLGRPVHSVAAAKEDSSLASRCRAYRSAQEESSSAGRYSDESSSAGRYNILPACRGGFLLGGPIQNSSGPLRRNPPGRASNWVKSGAKVFRPRENQVKGNPIADTMTYHSSLLFLMLLLIFLVSNIVGSPEVPREVDDWQDLRTIVASCSRTKRPSDATPDATPDPTHGATTDTILDTSAIFVEDYVDEYGNHGKEYQLRKHSSTFEVPKKDRKFYKKLKLSAESSTLFKDPDQAYQVLHVVFNKKRKNTLVHSAIIFNNNPTAEFTYSLHHAKDGWIGARQKILPGIQHKFLFEGLSDEIELYVHK</sequence>
<protein>
    <submittedName>
        <fullName evidence="2">Uncharacterized protein</fullName>
    </submittedName>
</protein>
<feature type="region of interest" description="Disordered" evidence="1">
    <location>
        <begin position="40"/>
        <end position="59"/>
    </location>
</feature>
<evidence type="ECO:0000313" key="3">
    <source>
        <dbReference type="Proteomes" id="UP000235388"/>
    </source>
</evidence>
<feature type="compositionally biased region" description="Low complexity" evidence="1">
    <location>
        <begin position="202"/>
        <end position="216"/>
    </location>
</feature>
<evidence type="ECO:0000256" key="1">
    <source>
        <dbReference type="SAM" id="MobiDB-lite"/>
    </source>
</evidence>
<feature type="region of interest" description="Disordered" evidence="1">
    <location>
        <begin position="196"/>
        <end position="216"/>
    </location>
</feature>